<feature type="coiled-coil region" evidence="3">
    <location>
        <begin position="38"/>
        <end position="109"/>
    </location>
</feature>
<dbReference type="InterPro" id="IPR024930">
    <property type="entry name" value="Skp_dom_sf"/>
</dbReference>
<dbReference type="InterPro" id="IPR005632">
    <property type="entry name" value="Chaperone_Skp"/>
</dbReference>
<dbReference type="SMART" id="SM00935">
    <property type="entry name" value="OmpH"/>
    <property type="match status" value="1"/>
</dbReference>
<evidence type="ECO:0000313" key="6">
    <source>
        <dbReference type="Proteomes" id="UP000643701"/>
    </source>
</evidence>
<dbReference type="Gene3D" id="3.30.910.20">
    <property type="entry name" value="Skp domain"/>
    <property type="match status" value="1"/>
</dbReference>
<comment type="caution">
    <text evidence="5">The sequence shown here is derived from an EMBL/GenBank/DDBJ whole genome shotgun (WGS) entry which is preliminary data.</text>
</comment>
<dbReference type="GO" id="GO:0005829">
    <property type="term" value="C:cytosol"/>
    <property type="evidence" value="ECO:0007669"/>
    <property type="project" value="TreeGrafter"/>
</dbReference>
<dbReference type="SUPFAM" id="SSF111384">
    <property type="entry name" value="OmpH-like"/>
    <property type="match status" value="1"/>
</dbReference>
<protein>
    <submittedName>
        <fullName evidence="5">OmpH family outer membrane protein</fullName>
    </submittedName>
</protein>
<dbReference type="EMBL" id="JAANAS010000001">
    <property type="protein sequence ID" value="NGZ88648.1"/>
    <property type="molecule type" value="Genomic_DNA"/>
</dbReference>
<dbReference type="AlphaFoldDB" id="A0A967ACB1"/>
<evidence type="ECO:0000313" key="5">
    <source>
        <dbReference type="EMBL" id="NGZ88648.1"/>
    </source>
</evidence>
<comment type="similarity">
    <text evidence="1">Belongs to the Skp family.</text>
</comment>
<dbReference type="GO" id="GO:0050821">
    <property type="term" value="P:protein stabilization"/>
    <property type="evidence" value="ECO:0007669"/>
    <property type="project" value="TreeGrafter"/>
</dbReference>
<sequence length="172" mass="20296">MMKKALLILGLLIVGFGQAQTKVGTINTEFIMSQMPELESVDQEMKAYSRELDSELRKRFEEYQDLTEKYQAEEKDLNEVVKKFRMNEIADLEEDIQKMQENSQQKLRKKQEDLLRPLYNKIGNALEVIVEKENYTQVFTESSNLVYVHPDYDLTKKVMEMLELPTDMLDEE</sequence>
<evidence type="ECO:0000256" key="4">
    <source>
        <dbReference type="SAM" id="SignalP"/>
    </source>
</evidence>
<keyword evidence="3" id="KW-0175">Coiled coil</keyword>
<proteinExistence type="inferred from homology"/>
<organism evidence="5 6">
    <name type="scientific">Psychroflexus maritimus</name>
    <dbReference type="NCBI Taxonomy" id="2714865"/>
    <lineage>
        <taxon>Bacteria</taxon>
        <taxon>Pseudomonadati</taxon>
        <taxon>Bacteroidota</taxon>
        <taxon>Flavobacteriia</taxon>
        <taxon>Flavobacteriales</taxon>
        <taxon>Flavobacteriaceae</taxon>
        <taxon>Psychroflexus</taxon>
    </lineage>
</organism>
<reference evidence="5" key="1">
    <citation type="submission" date="2020-03" db="EMBL/GenBank/DDBJ databases">
        <title>Psychroflexus Maritimus sp. nov., isolate from marine sediment.</title>
        <authorList>
            <person name="Zhong Y.-L."/>
        </authorList>
    </citation>
    <scope>NUCLEOTIDE SEQUENCE</scope>
    <source>
        <strain evidence="5">C1</strain>
    </source>
</reference>
<evidence type="ECO:0000256" key="3">
    <source>
        <dbReference type="SAM" id="Coils"/>
    </source>
</evidence>
<dbReference type="Proteomes" id="UP000643701">
    <property type="component" value="Unassembled WGS sequence"/>
</dbReference>
<dbReference type="PANTHER" id="PTHR35089">
    <property type="entry name" value="CHAPERONE PROTEIN SKP"/>
    <property type="match status" value="1"/>
</dbReference>
<accession>A0A967ACB1</accession>
<feature type="signal peptide" evidence="4">
    <location>
        <begin position="1"/>
        <end position="19"/>
    </location>
</feature>
<feature type="chain" id="PRO_5037811313" evidence="4">
    <location>
        <begin position="20"/>
        <end position="172"/>
    </location>
</feature>
<evidence type="ECO:0000256" key="2">
    <source>
        <dbReference type="ARBA" id="ARBA00022729"/>
    </source>
</evidence>
<keyword evidence="2 4" id="KW-0732">Signal</keyword>
<dbReference type="RefSeq" id="WP_223177598.1">
    <property type="nucleotide sequence ID" value="NZ_JAANAS010000001.1"/>
</dbReference>
<keyword evidence="6" id="KW-1185">Reference proteome</keyword>
<gene>
    <name evidence="5" type="ORF">G7034_00055</name>
</gene>
<dbReference type="PANTHER" id="PTHR35089:SF1">
    <property type="entry name" value="CHAPERONE PROTEIN SKP"/>
    <property type="match status" value="1"/>
</dbReference>
<dbReference type="GO" id="GO:0051082">
    <property type="term" value="F:unfolded protein binding"/>
    <property type="evidence" value="ECO:0007669"/>
    <property type="project" value="InterPro"/>
</dbReference>
<evidence type="ECO:0000256" key="1">
    <source>
        <dbReference type="ARBA" id="ARBA00009091"/>
    </source>
</evidence>
<dbReference type="Pfam" id="PF03938">
    <property type="entry name" value="OmpH"/>
    <property type="match status" value="1"/>
</dbReference>
<name>A0A967ACB1_9FLAO</name>